<evidence type="ECO:0008006" key="5">
    <source>
        <dbReference type="Google" id="ProtNLM"/>
    </source>
</evidence>
<sequence length="495" mass="51128">MSTASDNPAMGPDAPASEQPLAAPQTQDAVADPAVADPAVAEPAVAEPAVAEPAVADPAVADPAVAEPVSVKRRRTRDRSLAALLAAAVLVISGAIWQQSDARATSAEVGAEFPAPPGMAQAPTTLKPLWQMSAGASVLVSPYGTVVEADKHTVTGYDALTGDKRWTYSRSNLPICAIGSGDLKSVDWAAGGAVRGILVTYEKNGQCSEVTLLNAATGDRRYQRTSDVPADTKLIFGGSYAGLFSPDLVDLWRYDLVRTANYGNLPTPRSPNTRHLGCTFTDGSIGGNQFATIEHCEATPETANVVLNYADPGSTDEGKKQKWEYDRFTARATIALGAKNAKLLSVTNDEVAVLVSTPAPAVVVYNTAGKELSRTMVLLSAADIAAAAAAGPGTNVAVSDGARYALIGSTLLAVSGDKLDSVWTMPNVVGLPVAVGPDLLVPTADGIVVAGKFNGQIERTLAVDRGGYVGPVQLGVSGSVLVEHRGDMVVALKSE</sequence>
<evidence type="ECO:0000256" key="2">
    <source>
        <dbReference type="SAM" id="Phobius"/>
    </source>
</evidence>
<reference evidence="3 4" key="1">
    <citation type="submission" date="2018-11" db="EMBL/GenBank/DDBJ databases">
        <authorList>
            <person name="Da X."/>
        </authorList>
    </citation>
    <scope>NUCLEOTIDE SEQUENCE [LARGE SCALE GENOMIC DNA]</scope>
    <source>
        <strain evidence="3 4">S14-144</strain>
    </source>
</reference>
<keyword evidence="2" id="KW-0472">Membrane</keyword>
<feature type="transmembrane region" description="Helical" evidence="2">
    <location>
        <begin position="80"/>
        <end position="97"/>
    </location>
</feature>
<dbReference type="OrthoDB" id="5182370at2"/>
<reference evidence="3 4" key="2">
    <citation type="submission" date="2018-12" db="EMBL/GenBank/DDBJ databases">
        <title>Nakamurella antarcticus sp. nov., isolated from Antarctica South Shetland Islands soil.</title>
        <authorList>
            <person name="Peng F."/>
        </authorList>
    </citation>
    <scope>NUCLEOTIDE SEQUENCE [LARGE SCALE GENOMIC DNA]</scope>
    <source>
        <strain evidence="3 4">S14-144</strain>
    </source>
</reference>
<evidence type="ECO:0000256" key="1">
    <source>
        <dbReference type="SAM" id="MobiDB-lite"/>
    </source>
</evidence>
<feature type="region of interest" description="Disordered" evidence="1">
    <location>
        <begin position="1"/>
        <end position="53"/>
    </location>
</feature>
<dbReference type="Proteomes" id="UP000268084">
    <property type="component" value="Chromosome"/>
</dbReference>
<dbReference type="SUPFAM" id="SSF50998">
    <property type="entry name" value="Quinoprotein alcohol dehydrogenase-like"/>
    <property type="match status" value="1"/>
</dbReference>
<dbReference type="KEGG" id="nak:EH165_00425"/>
<organism evidence="3 4">
    <name type="scientific">Nakamurella antarctica</name>
    <dbReference type="NCBI Taxonomy" id="1902245"/>
    <lineage>
        <taxon>Bacteria</taxon>
        <taxon>Bacillati</taxon>
        <taxon>Actinomycetota</taxon>
        <taxon>Actinomycetes</taxon>
        <taxon>Nakamurellales</taxon>
        <taxon>Nakamurellaceae</taxon>
        <taxon>Nakamurella</taxon>
    </lineage>
</organism>
<evidence type="ECO:0000313" key="3">
    <source>
        <dbReference type="EMBL" id="AZI56862.1"/>
    </source>
</evidence>
<proteinExistence type="predicted"/>
<name>A0A3G8ZHK6_9ACTN</name>
<evidence type="ECO:0000313" key="4">
    <source>
        <dbReference type="Proteomes" id="UP000268084"/>
    </source>
</evidence>
<dbReference type="RefSeq" id="WP_124797547.1">
    <property type="nucleotide sequence ID" value="NZ_CP034170.1"/>
</dbReference>
<keyword evidence="2" id="KW-0812">Transmembrane</keyword>
<protein>
    <recommendedName>
        <fullName evidence="5">PQQ-like domain-containing protein</fullName>
    </recommendedName>
</protein>
<feature type="compositionally biased region" description="Low complexity" evidence="1">
    <location>
        <begin position="28"/>
        <end position="53"/>
    </location>
</feature>
<accession>A0A3G8ZHK6</accession>
<keyword evidence="2" id="KW-1133">Transmembrane helix</keyword>
<dbReference type="InterPro" id="IPR011047">
    <property type="entry name" value="Quinoprotein_ADH-like_sf"/>
</dbReference>
<dbReference type="EMBL" id="CP034170">
    <property type="protein sequence ID" value="AZI56862.1"/>
    <property type="molecule type" value="Genomic_DNA"/>
</dbReference>
<dbReference type="AlphaFoldDB" id="A0A3G8ZHK6"/>
<gene>
    <name evidence="3" type="ORF">EH165_00425</name>
</gene>
<keyword evidence="4" id="KW-1185">Reference proteome</keyword>